<protein>
    <recommendedName>
        <fullName evidence="13">Aspartokinase</fullName>
        <ecNumber evidence="13">2.7.2.4</ecNumber>
    </recommendedName>
</protein>
<feature type="binding site" evidence="12">
    <location>
        <begin position="187"/>
        <end position="188"/>
    </location>
    <ligand>
        <name>ATP</name>
        <dbReference type="ChEBI" id="CHEBI:30616"/>
    </ligand>
</feature>
<organism evidence="18 19">
    <name type="scientific">Sorangium cellulosum</name>
    <name type="common">Polyangium cellulosum</name>
    <dbReference type="NCBI Taxonomy" id="56"/>
    <lineage>
        <taxon>Bacteria</taxon>
        <taxon>Pseudomonadati</taxon>
        <taxon>Myxococcota</taxon>
        <taxon>Polyangia</taxon>
        <taxon>Polyangiales</taxon>
        <taxon>Polyangiaceae</taxon>
        <taxon>Sorangium</taxon>
    </lineage>
</organism>
<comment type="catalytic activity">
    <reaction evidence="11 13">
        <text>L-aspartate + ATP = 4-phospho-L-aspartate + ADP</text>
        <dbReference type="Rhea" id="RHEA:23776"/>
        <dbReference type="ChEBI" id="CHEBI:29991"/>
        <dbReference type="ChEBI" id="CHEBI:30616"/>
        <dbReference type="ChEBI" id="CHEBI:57535"/>
        <dbReference type="ChEBI" id="CHEBI:456216"/>
        <dbReference type="EC" id="2.7.2.4"/>
    </reaction>
</comment>
<dbReference type="GO" id="GO:0005829">
    <property type="term" value="C:cytosol"/>
    <property type="evidence" value="ECO:0007669"/>
    <property type="project" value="TreeGrafter"/>
</dbReference>
<dbReference type="PROSITE" id="PS00324">
    <property type="entry name" value="ASPARTOKINASE"/>
    <property type="match status" value="1"/>
</dbReference>
<reference evidence="18 19" key="1">
    <citation type="submission" date="2015-09" db="EMBL/GenBank/DDBJ databases">
        <title>Sorangium comparison.</title>
        <authorList>
            <person name="Zaburannyi N."/>
            <person name="Bunk B."/>
            <person name="Overmann J."/>
            <person name="Mueller R."/>
        </authorList>
    </citation>
    <scope>NUCLEOTIDE SEQUENCE [LARGE SCALE GENOMIC DNA]</scope>
    <source>
        <strain evidence="18 19">So ceGT47</strain>
    </source>
</reference>
<dbReference type="SUPFAM" id="SSF55021">
    <property type="entry name" value="ACT-like"/>
    <property type="match status" value="2"/>
</dbReference>
<dbReference type="InterPro" id="IPR036393">
    <property type="entry name" value="AceGlu_kinase-like_sf"/>
</dbReference>
<keyword evidence="7 12" id="KW-0547">Nucleotide-binding</keyword>
<dbReference type="PANTHER" id="PTHR21499">
    <property type="entry name" value="ASPARTATE KINASE"/>
    <property type="match status" value="1"/>
</dbReference>
<evidence type="ECO:0000259" key="17">
    <source>
        <dbReference type="Pfam" id="PF22468"/>
    </source>
</evidence>
<dbReference type="InterPro" id="IPR001341">
    <property type="entry name" value="Asp_kinase"/>
</dbReference>
<dbReference type="InterPro" id="IPR005260">
    <property type="entry name" value="Asp_kin_monofn"/>
</dbReference>
<evidence type="ECO:0000256" key="11">
    <source>
        <dbReference type="ARBA" id="ARBA00047872"/>
    </source>
</evidence>
<keyword evidence="8 13" id="KW-0418">Kinase</keyword>
<dbReference type="Proteomes" id="UP000295781">
    <property type="component" value="Chromosome"/>
</dbReference>
<dbReference type="AlphaFoldDB" id="A0A4P2PX63"/>
<evidence type="ECO:0000256" key="2">
    <source>
        <dbReference type="ARBA" id="ARBA00004986"/>
    </source>
</evidence>
<keyword evidence="10" id="KW-0457">Lysine biosynthesis</keyword>
<dbReference type="EMBL" id="CP012670">
    <property type="protein sequence ID" value="AUX21455.1"/>
    <property type="molecule type" value="Genomic_DNA"/>
</dbReference>
<evidence type="ECO:0000256" key="8">
    <source>
        <dbReference type="ARBA" id="ARBA00022777"/>
    </source>
</evidence>
<name>A0A4P2PX63_SORCE</name>
<evidence type="ECO:0000256" key="5">
    <source>
        <dbReference type="ARBA" id="ARBA00022605"/>
    </source>
</evidence>
<evidence type="ECO:0000256" key="4">
    <source>
        <dbReference type="ARBA" id="ARBA00010122"/>
    </source>
</evidence>
<evidence type="ECO:0000313" key="18">
    <source>
        <dbReference type="EMBL" id="AUX21455.1"/>
    </source>
</evidence>
<dbReference type="GO" id="GO:0009089">
    <property type="term" value="P:lysine biosynthetic process via diaminopimelate"/>
    <property type="evidence" value="ECO:0007669"/>
    <property type="project" value="UniProtKB-UniPathway"/>
</dbReference>
<dbReference type="CDD" id="cd04261">
    <property type="entry name" value="AAK_AKii-LysC-BS"/>
    <property type="match status" value="1"/>
</dbReference>
<dbReference type="NCBIfam" id="NF005154">
    <property type="entry name" value="PRK06635.1-2"/>
    <property type="match status" value="1"/>
</dbReference>
<dbReference type="InterPro" id="IPR001048">
    <property type="entry name" value="Asp/Glu/Uridylate_kinase"/>
</dbReference>
<evidence type="ECO:0000256" key="9">
    <source>
        <dbReference type="ARBA" id="ARBA00022840"/>
    </source>
</evidence>
<feature type="region of interest" description="Disordered" evidence="15">
    <location>
        <begin position="427"/>
        <end position="467"/>
    </location>
</feature>
<dbReference type="SUPFAM" id="SSF53633">
    <property type="entry name" value="Carbamate kinase-like"/>
    <property type="match status" value="1"/>
</dbReference>
<dbReference type="UniPathway" id="UPA00034">
    <property type="reaction ID" value="UER00015"/>
</dbReference>
<dbReference type="InterPro" id="IPR018042">
    <property type="entry name" value="Aspartate_kinase_CS"/>
</dbReference>
<proteinExistence type="inferred from homology"/>
<dbReference type="NCBIfam" id="NF005155">
    <property type="entry name" value="PRK06635.1-4"/>
    <property type="match status" value="1"/>
</dbReference>
<feature type="binding site" evidence="12">
    <location>
        <position position="193"/>
    </location>
    <ligand>
        <name>ATP</name>
        <dbReference type="ChEBI" id="CHEBI:30616"/>
    </ligand>
</feature>
<evidence type="ECO:0000256" key="1">
    <source>
        <dbReference type="ARBA" id="ARBA00004766"/>
    </source>
</evidence>
<comment type="pathway">
    <text evidence="3 14">Amino-acid biosynthesis; L-threonine biosynthesis; L-threonine from L-aspartate: step 1/5.</text>
</comment>
<evidence type="ECO:0000256" key="3">
    <source>
        <dbReference type="ARBA" id="ARBA00005139"/>
    </source>
</evidence>
<keyword evidence="6 13" id="KW-0808">Transferase</keyword>
<accession>A0A4P2PX63</accession>
<keyword evidence="5 14" id="KW-0028">Amino-acid biosynthesis</keyword>
<feature type="binding site" evidence="12">
    <location>
        <begin position="223"/>
        <end position="224"/>
    </location>
    <ligand>
        <name>ATP</name>
        <dbReference type="ChEBI" id="CHEBI:30616"/>
    </ligand>
</feature>
<dbReference type="RefSeq" id="WP_129346772.1">
    <property type="nucleotide sequence ID" value="NZ_CP012670.1"/>
</dbReference>
<dbReference type="InterPro" id="IPR041740">
    <property type="entry name" value="AKii-LysC-BS"/>
</dbReference>
<dbReference type="GO" id="GO:0009088">
    <property type="term" value="P:threonine biosynthetic process"/>
    <property type="evidence" value="ECO:0007669"/>
    <property type="project" value="UniProtKB-UniPathway"/>
</dbReference>
<dbReference type="UniPathway" id="UPA00051">
    <property type="reaction ID" value="UER00462"/>
</dbReference>
<dbReference type="OrthoDB" id="9799110at2"/>
<dbReference type="Pfam" id="PF22468">
    <property type="entry name" value="ACT_9"/>
    <property type="match status" value="1"/>
</dbReference>
<dbReference type="CDD" id="cd04923">
    <property type="entry name" value="ACT_AK-LysC-DapG-like_2"/>
    <property type="match status" value="1"/>
</dbReference>
<keyword evidence="9 12" id="KW-0067">ATP-binding</keyword>
<evidence type="ECO:0000256" key="7">
    <source>
        <dbReference type="ARBA" id="ARBA00022741"/>
    </source>
</evidence>
<dbReference type="Gene3D" id="3.40.1160.10">
    <property type="entry name" value="Acetylglutamate kinase-like"/>
    <property type="match status" value="1"/>
</dbReference>
<dbReference type="PANTHER" id="PTHR21499:SF3">
    <property type="entry name" value="ASPARTOKINASE"/>
    <property type="match status" value="1"/>
</dbReference>
<feature type="binding site" evidence="12">
    <location>
        <position position="61"/>
    </location>
    <ligand>
        <name>substrate</name>
    </ligand>
</feature>
<feature type="domain" description="Aspartate/glutamate/uridylate kinase" evidence="16">
    <location>
        <begin position="17"/>
        <end position="243"/>
    </location>
</feature>
<evidence type="ECO:0000256" key="14">
    <source>
        <dbReference type="RuleBase" id="RU004249"/>
    </source>
</evidence>
<evidence type="ECO:0000313" key="19">
    <source>
        <dbReference type="Proteomes" id="UP000295781"/>
    </source>
</evidence>
<gene>
    <name evidence="18" type="ORF">SOCEGT47_019390</name>
</gene>
<dbReference type="Gene3D" id="3.30.2130.10">
    <property type="entry name" value="VC0802-like"/>
    <property type="match status" value="1"/>
</dbReference>
<feature type="binding site" evidence="12">
    <location>
        <position position="88"/>
    </location>
    <ligand>
        <name>substrate</name>
    </ligand>
</feature>
<dbReference type="UniPathway" id="UPA00050">
    <property type="reaction ID" value="UER00461"/>
</dbReference>
<evidence type="ECO:0000259" key="16">
    <source>
        <dbReference type="Pfam" id="PF00696"/>
    </source>
</evidence>
<dbReference type="InterPro" id="IPR045865">
    <property type="entry name" value="ACT-like_dom_sf"/>
</dbReference>
<feature type="compositionally biased region" description="Low complexity" evidence="15">
    <location>
        <begin position="441"/>
        <end position="467"/>
    </location>
</feature>
<dbReference type="GO" id="GO:0005524">
    <property type="term" value="F:ATP binding"/>
    <property type="evidence" value="ECO:0007669"/>
    <property type="project" value="UniProtKB-KW"/>
</dbReference>
<dbReference type="NCBIfam" id="TIGR00657">
    <property type="entry name" value="asp_kinases"/>
    <property type="match status" value="1"/>
</dbReference>
<comment type="pathway">
    <text evidence="2 14">Amino-acid biosynthesis; L-methionine biosynthesis via de novo pathway; L-homoserine from L-aspartate: step 1/3.</text>
</comment>
<comment type="similarity">
    <text evidence="4 13">Belongs to the aspartokinase family.</text>
</comment>
<feature type="binding site" evidence="12">
    <location>
        <position position="198"/>
    </location>
    <ligand>
        <name>ATP</name>
        <dbReference type="ChEBI" id="CHEBI:30616"/>
    </ligand>
</feature>
<evidence type="ECO:0000256" key="6">
    <source>
        <dbReference type="ARBA" id="ARBA00022679"/>
    </source>
</evidence>
<feature type="binding site" evidence="12">
    <location>
        <begin position="21"/>
        <end position="24"/>
    </location>
    <ligand>
        <name>ATP</name>
        <dbReference type="ChEBI" id="CHEBI:30616"/>
    </ligand>
</feature>
<evidence type="ECO:0000256" key="10">
    <source>
        <dbReference type="ARBA" id="ARBA00023154"/>
    </source>
</evidence>
<dbReference type="GO" id="GO:0009090">
    <property type="term" value="P:homoserine biosynthetic process"/>
    <property type="evidence" value="ECO:0007669"/>
    <property type="project" value="TreeGrafter"/>
</dbReference>
<dbReference type="Pfam" id="PF00696">
    <property type="entry name" value="AA_kinase"/>
    <property type="match status" value="1"/>
</dbReference>
<comment type="pathway">
    <text evidence="1 14">Amino-acid biosynthesis; L-lysine biosynthesis via DAP pathway; (S)-tetrahydrodipicolinate from L-aspartate: step 1/4.</text>
</comment>
<feature type="domain" description="Aspartokinase ACT" evidence="17">
    <location>
        <begin position="358"/>
        <end position="416"/>
    </location>
</feature>
<evidence type="ECO:0000256" key="13">
    <source>
        <dbReference type="RuleBase" id="RU003448"/>
    </source>
</evidence>
<dbReference type="EC" id="2.7.2.4" evidence="13"/>
<evidence type="ECO:0000256" key="12">
    <source>
        <dbReference type="PIRSR" id="PIRSR000726-1"/>
    </source>
</evidence>
<evidence type="ECO:0000256" key="15">
    <source>
        <dbReference type="SAM" id="MobiDB-lite"/>
    </source>
</evidence>
<sequence>MRPSSDRIPQRGERRPLIVKKFGGTSVASIERMRSVARIALESQQAGADVVVVVSAMSGETDRLLSLAHEVLPLPDGRELDVIVSTGEQVSVALTALAIHAEGGQACSFLGHQLPVLTDSAFTRARIEGVNDGPIRRALGRGQIAVVAGFQGVDASRNVTTLGRGGSDTTAVALAAALGAGVCEIYTDVDGIYTADPRVCPAGRKLRTIPYEEMLELASLGAKVLQVRSVEIAMKYQVPVHLRSSFTDEEGTWVVDRERTLEGKVLTGLACSRDQVRVELAGVACRPELIAEVTGILAELNVCVDMLCHPGGAPESARLDIAFTLPAGELRRARQRLEQLVTSEGGGEVRVSGGLAKVSLVGIGIRSHPGIAARLCRSLTQHGIAVSGLIVNELRISCLVDERAADHAVNVLHEEFKLGPAREWASAAEGEAGHGSPVSTARGGAARGSNGANGANGAHAGADTTEP</sequence>
<dbReference type="InterPro" id="IPR054352">
    <property type="entry name" value="ACT_Aspartokinase"/>
</dbReference>
<dbReference type="PIRSF" id="PIRSF000726">
    <property type="entry name" value="Asp_kin"/>
    <property type="match status" value="1"/>
</dbReference>
<dbReference type="GO" id="GO:0004072">
    <property type="term" value="F:aspartate kinase activity"/>
    <property type="evidence" value="ECO:0007669"/>
    <property type="project" value="UniProtKB-EC"/>
</dbReference>
<dbReference type="FunFam" id="3.40.1160.10:FF:000002">
    <property type="entry name" value="Aspartokinase"/>
    <property type="match status" value="1"/>
</dbReference>